<keyword evidence="1" id="KW-0175">Coiled coil</keyword>
<proteinExistence type="predicted"/>
<comment type="caution">
    <text evidence="2">The sequence shown here is derived from an EMBL/GenBank/DDBJ whole genome shotgun (WGS) entry which is preliminary data.</text>
</comment>
<dbReference type="Proteomes" id="UP000439903">
    <property type="component" value="Unassembled WGS sequence"/>
</dbReference>
<dbReference type="AlphaFoldDB" id="A0A8H3WXC3"/>
<evidence type="ECO:0000256" key="1">
    <source>
        <dbReference type="SAM" id="Coils"/>
    </source>
</evidence>
<keyword evidence="3" id="KW-1185">Reference proteome</keyword>
<dbReference type="EMBL" id="WTPW01002625">
    <property type="protein sequence ID" value="KAF0373963.1"/>
    <property type="molecule type" value="Genomic_DNA"/>
</dbReference>
<feature type="coiled-coil region" evidence="1">
    <location>
        <begin position="59"/>
        <end position="86"/>
    </location>
</feature>
<evidence type="ECO:0000313" key="2">
    <source>
        <dbReference type="EMBL" id="KAF0373963.1"/>
    </source>
</evidence>
<dbReference type="OrthoDB" id="2442112at2759"/>
<protein>
    <submittedName>
        <fullName evidence="2">Uncharacterized protein</fullName>
    </submittedName>
</protein>
<reference evidence="2 3" key="1">
    <citation type="journal article" date="2019" name="Environ. Microbiol.">
        <title>At the nexus of three kingdoms: the genome of the mycorrhizal fungus Gigaspora margarita provides insights into plant, endobacterial and fungal interactions.</title>
        <authorList>
            <person name="Venice F."/>
            <person name="Ghignone S."/>
            <person name="Salvioli di Fossalunga A."/>
            <person name="Amselem J."/>
            <person name="Novero M."/>
            <person name="Xianan X."/>
            <person name="Sedzielewska Toro K."/>
            <person name="Morin E."/>
            <person name="Lipzen A."/>
            <person name="Grigoriev I.V."/>
            <person name="Henrissat B."/>
            <person name="Martin F.M."/>
            <person name="Bonfante P."/>
        </authorList>
    </citation>
    <scope>NUCLEOTIDE SEQUENCE [LARGE SCALE GENOMIC DNA]</scope>
    <source>
        <strain evidence="2 3">BEG34</strain>
    </source>
</reference>
<dbReference type="InterPro" id="IPR054148">
    <property type="entry name" value="ASNSD1-SEP"/>
</dbReference>
<evidence type="ECO:0000313" key="3">
    <source>
        <dbReference type="Proteomes" id="UP000439903"/>
    </source>
</evidence>
<feature type="coiled-coil region" evidence="1">
    <location>
        <begin position="6"/>
        <end position="33"/>
    </location>
</feature>
<dbReference type="Pfam" id="PF21975">
    <property type="entry name" value="ASNSD1-SEP"/>
    <property type="match status" value="1"/>
</dbReference>
<sequence>MSNIEIQILKNRIAQLEKEIQEIDVLNTELSSLKPNATIYYQKTNTNIFFFADNKNLLKANKQEKHDKLMNELNKSKEELKKYELKRKK</sequence>
<accession>A0A8H3WXC3</accession>
<organism evidence="2 3">
    <name type="scientific">Gigaspora margarita</name>
    <dbReference type="NCBI Taxonomy" id="4874"/>
    <lineage>
        <taxon>Eukaryota</taxon>
        <taxon>Fungi</taxon>
        <taxon>Fungi incertae sedis</taxon>
        <taxon>Mucoromycota</taxon>
        <taxon>Glomeromycotina</taxon>
        <taxon>Glomeromycetes</taxon>
        <taxon>Diversisporales</taxon>
        <taxon>Gigasporaceae</taxon>
        <taxon>Gigaspora</taxon>
    </lineage>
</organism>
<gene>
    <name evidence="2" type="ORF">F8M41_012925</name>
</gene>
<name>A0A8H3WXC3_GIGMA</name>